<gene>
    <name evidence="2" type="ORF">CHS0354_007267</name>
</gene>
<accession>A0AAE0TEI1</accession>
<reference evidence="2" key="3">
    <citation type="submission" date="2023-05" db="EMBL/GenBank/DDBJ databases">
        <authorList>
            <person name="Smith C.H."/>
        </authorList>
    </citation>
    <scope>NUCLEOTIDE SEQUENCE</scope>
    <source>
        <strain evidence="2">CHS0354</strain>
        <tissue evidence="2">Mantle</tissue>
    </source>
</reference>
<evidence type="ECO:0000313" key="3">
    <source>
        <dbReference type="Proteomes" id="UP001195483"/>
    </source>
</evidence>
<organism evidence="2 3">
    <name type="scientific">Potamilus streckersoni</name>
    <dbReference type="NCBI Taxonomy" id="2493646"/>
    <lineage>
        <taxon>Eukaryota</taxon>
        <taxon>Metazoa</taxon>
        <taxon>Spiralia</taxon>
        <taxon>Lophotrochozoa</taxon>
        <taxon>Mollusca</taxon>
        <taxon>Bivalvia</taxon>
        <taxon>Autobranchia</taxon>
        <taxon>Heteroconchia</taxon>
        <taxon>Palaeoheterodonta</taxon>
        <taxon>Unionida</taxon>
        <taxon>Unionoidea</taxon>
        <taxon>Unionidae</taxon>
        <taxon>Ambleminae</taxon>
        <taxon>Lampsilini</taxon>
        <taxon>Potamilus</taxon>
    </lineage>
</organism>
<feature type="compositionally biased region" description="Low complexity" evidence="1">
    <location>
        <begin position="30"/>
        <end position="46"/>
    </location>
</feature>
<comment type="caution">
    <text evidence="2">The sequence shown here is derived from an EMBL/GenBank/DDBJ whole genome shotgun (WGS) entry which is preliminary data.</text>
</comment>
<feature type="compositionally biased region" description="Basic residues" evidence="1">
    <location>
        <begin position="100"/>
        <end position="113"/>
    </location>
</feature>
<dbReference type="Proteomes" id="UP001195483">
    <property type="component" value="Unassembled WGS sequence"/>
</dbReference>
<reference evidence="2" key="1">
    <citation type="journal article" date="2021" name="Genome Biol. Evol.">
        <title>A High-Quality Reference Genome for a Parasitic Bivalve with Doubly Uniparental Inheritance (Bivalvia: Unionida).</title>
        <authorList>
            <person name="Smith C.H."/>
        </authorList>
    </citation>
    <scope>NUCLEOTIDE SEQUENCE</scope>
    <source>
        <strain evidence="2">CHS0354</strain>
    </source>
</reference>
<keyword evidence="3" id="KW-1185">Reference proteome</keyword>
<feature type="compositionally biased region" description="Low complexity" evidence="1">
    <location>
        <begin position="57"/>
        <end position="73"/>
    </location>
</feature>
<name>A0AAE0TEI1_9BIVA</name>
<dbReference type="EMBL" id="JAEAOA010000502">
    <property type="protein sequence ID" value="KAK3608243.1"/>
    <property type="molecule type" value="Genomic_DNA"/>
</dbReference>
<feature type="region of interest" description="Disordered" evidence="1">
    <location>
        <begin position="25"/>
        <end position="114"/>
    </location>
</feature>
<reference evidence="2" key="2">
    <citation type="journal article" date="2021" name="Genome Biol. Evol.">
        <title>Developing a high-quality reference genome for a parasitic bivalve with doubly uniparental inheritance (Bivalvia: Unionida).</title>
        <authorList>
            <person name="Smith C.H."/>
        </authorList>
    </citation>
    <scope>NUCLEOTIDE SEQUENCE</scope>
    <source>
        <strain evidence="2">CHS0354</strain>
        <tissue evidence="2">Mantle</tissue>
    </source>
</reference>
<protein>
    <submittedName>
        <fullName evidence="2">Uncharacterized protein</fullName>
    </submittedName>
</protein>
<dbReference type="AlphaFoldDB" id="A0AAE0TEI1"/>
<proteinExistence type="predicted"/>
<evidence type="ECO:0000313" key="2">
    <source>
        <dbReference type="EMBL" id="KAK3608243.1"/>
    </source>
</evidence>
<sequence>MHNGKTVLPHLVTQQLYCQNLEWRSHDPGTASTKSSAPSSKSLATSHMSYDADVELSNNGQSSSSDASSTGSSVCKDKDEEDTNLESDSSGSESVAPPVPKKKKVAGRQKRKGNSILEFWKEHSERQINETRRHKQFLQQDKTFDRLLDILQNKKP</sequence>
<evidence type="ECO:0000256" key="1">
    <source>
        <dbReference type="SAM" id="MobiDB-lite"/>
    </source>
</evidence>